<dbReference type="EMBL" id="BAAARV010000025">
    <property type="protein sequence ID" value="GAA2345814.1"/>
    <property type="molecule type" value="Genomic_DNA"/>
</dbReference>
<gene>
    <name evidence="2" type="ORF">GCM10010170_032230</name>
</gene>
<evidence type="ECO:0000313" key="2">
    <source>
        <dbReference type="EMBL" id="GAA2345814.1"/>
    </source>
</evidence>
<comment type="caution">
    <text evidence="2">The sequence shown here is derived from an EMBL/GenBank/DDBJ whole genome shotgun (WGS) entry which is preliminary data.</text>
</comment>
<dbReference type="Proteomes" id="UP001501444">
    <property type="component" value="Unassembled WGS sequence"/>
</dbReference>
<keyword evidence="3" id="KW-1185">Reference proteome</keyword>
<protein>
    <recommendedName>
        <fullName evidence="1">DUF2087 domain-containing protein</fullName>
    </recommendedName>
</protein>
<dbReference type="Pfam" id="PF09860">
    <property type="entry name" value="DUF2087"/>
    <property type="match status" value="1"/>
</dbReference>
<organism evidence="2 3">
    <name type="scientific">Dactylosporangium salmoneum</name>
    <dbReference type="NCBI Taxonomy" id="53361"/>
    <lineage>
        <taxon>Bacteria</taxon>
        <taxon>Bacillati</taxon>
        <taxon>Actinomycetota</taxon>
        <taxon>Actinomycetes</taxon>
        <taxon>Micromonosporales</taxon>
        <taxon>Micromonosporaceae</taxon>
        <taxon>Dactylosporangium</taxon>
    </lineage>
</organism>
<accession>A0ABN3G7J4</accession>
<dbReference type="InterPro" id="IPR018656">
    <property type="entry name" value="DUF2087"/>
</dbReference>
<sequence>MVEDGQLAAARDAFKDAVRTAAVQAGPQPQLDPDRHRDLVLRTFIADGRLTQIPAAHGKRMVVLEHIASSFEPGVRYPEREVDAILRAWHDDHAALRRYLVDAGLLSRDNNVYWRSGGPVVV</sequence>
<name>A0ABN3G7J4_9ACTN</name>
<evidence type="ECO:0000259" key="1">
    <source>
        <dbReference type="Pfam" id="PF09860"/>
    </source>
</evidence>
<reference evidence="2 3" key="1">
    <citation type="journal article" date="2019" name="Int. J. Syst. Evol. Microbiol.">
        <title>The Global Catalogue of Microorganisms (GCM) 10K type strain sequencing project: providing services to taxonomists for standard genome sequencing and annotation.</title>
        <authorList>
            <consortium name="The Broad Institute Genomics Platform"/>
            <consortium name="The Broad Institute Genome Sequencing Center for Infectious Disease"/>
            <person name="Wu L."/>
            <person name="Ma J."/>
        </authorList>
    </citation>
    <scope>NUCLEOTIDE SEQUENCE [LARGE SCALE GENOMIC DNA]</scope>
    <source>
        <strain evidence="2 3">JCM 3272</strain>
    </source>
</reference>
<proteinExistence type="predicted"/>
<feature type="domain" description="DUF2087" evidence="1">
    <location>
        <begin position="49"/>
        <end position="115"/>
    </location>
</feature>
<evidence type="ECO:0000313" key="3">
    <source>
        <dbReference type="Proteomes" id="UP001501444"/>
    </source>
</evidence>